<dbReference type="Pfam" id="PF00367">
    <property type="entry name" value="PTS_EIIB"/>
    <property type="match status" value="1"/>
</dbReference>
<evidence type="ECO:0000256" key="11">
    <source>
        <dbReference type="PROSITE-ProRule" id="PRU00421"/>
    </source>
</evidence>
<dbReference type="PANTHER" id="PTHR30175:SF3">
    <property type="entry name" value="PTS SYSTEM N-ACETYLMURAMIC ACID-SPECIFIC EIIBC COMPONENT"/>
    <property type="match status" value="1"/>
</dbReference>
<feature type="domain" description="PTS EIIC type-1" evidence="14">
    <location>
        <begin position="120"/>
        <end position="483"/>
    </location>
</feature>
<dbReference type="EMBL" id="CP024965">
    <property type="protein sequence ID" value="ATZ18399.1"/>
    <property type="molecule type" value="Genomic_DNA"/>
</dbReference>
<keyword evidence="7 12" id="KW-0812">Transmembrane</keyword>
<evidence type="ECO:0000313" key="16">
    <source>
        <dbReference type="Proteomes" id="UP000232230"/>
    </source>
</evidence>
<dbReference type="InterPro" id="IPR001996">
    <property type="entry name" value="PTS_IIB_1"/>
</dbReference>
<dbReference type="GO" id="GO:0008982">
    <property type="term" value="F:protein-N(PI)-phosphohistidine-sugar phosphotransferase activity"/>
    <property type="evidence" value="ECO:0007669"/>
    <property type="project" value="InterPro"/>
</dbReference>
<dbReference type="RefSeq" id="WP_024863636.1">
    <property type="nucleotide sequence ID" value="NZ_CP024965.1"/>
</dbReference>
<dbReference type="PANTHER" id="PTHR30175">
    <property type="entry name" value="PHOSPHOTRANSFERASE SYSTEM TRANSPORT PROTEIN"/>
    <property type="match status" value="1"/>
</dbReference>
<feature type="transmembrane region" description="Helical" evidence="12">
    <location>
        <begin position="294"/>
        <end position="314"/>
    </location>
</feature>
<dbReference type="Proteomes" id="UP000232230">
    <property type="component" value="Chromosome"/>
</dbReference>
<name>A0A2K8NX54_9MOLU</name>
<evidence type="ECO:0000259" key="13">
    <source>
        <dbReference type="PROSITE" id="PS51098"/>
    </source>
</evidence>
<feature type="transmembrane region" description="Helical" evidence="12">
    <location>
        <begin position="167"/>
        <end position="189"/>
    </location>
</feature>
<dbReference type="InterPro" id="IPR036878">
    <property type="entry name" value="Glu_permease_IIB"/>
</dbReference>
<dbReference type="GO" id="GO:0009401">
    <property type="term" value="P:phosphoenolpyruvate-dependent sugar phosphotransferase system"/>
    <property type="evidence" value="ECO:0007669"/>
    <property type="project" value="UniProtKB-KW"/>
</dbReference>
<feature type="transmembrane region" description="Helical" evidence="12">
    <location>
        <begin position="234"/>
        <end position="251"/>
    </location>
</feature>
<keyword evidence="9 12" id="KW-1133">Transmembrane helix</keyword>
<dbReference type="PROSITE" id="PS01035">
    <property type="entry name" value="PTS_EIIB_TYPE_1_CYS"/>
    <property type="match status" value="1"/>
</dbReference>
<evidence type="ECO:0000256" key="5">
    <source>
        <dbReference type="ARBA" id="ARBA00022679"/>
    </source>
</evidence>
<dbReference type="PROSITE" id="PS51103">
    <property type="entry name" value="PTS_EIIC_TYPE_1"/>
    <property type="match status" value="1"/>
</dbReference>
<dbReference type="InterPro" id="IPR018113">
    <property type="entry name" value="PTrfase_EIIB_Cys"/>
</dbReference>
<dbReference type="GO" id="GO:0005886">
    <property type="term" value="C:plasma membrane"/>
    <property type="evidence" value="ECO:0007669"/>
    <property type="project" value="UniProtKB-SubCell"/>
</dbReference>
<feature type="domain" description="PTS EIIB type-1" evidence="13">
    <location>
        <begin position="8"/>
        <end position="90"/>
    </location>
</feature>
<keyword evidence="4" id="KW-0762">Sugar transport</keyword>
<sequence>MSKNNKQNVLIQNILNKIGGSDNVKDVYNCATRMRLTLFNSEIVKINDLKTITNLKGVLWSNGELQIIIGPEVSVLTDAFKVYIQKNMEKNSQKYNQQFKTTNQINSTANKIPIWRKFLKSVSAIFGPLIPFLIGVGLIMALQQFLIRTGAAHAIEDNGVLGKDYNIFDYVLNVIAGTGFKLMGVIAIWSTVRYLGGKTPIALALGLIMISPIIPEAGIHLMTLGDWNINLKPFYSTILVFILMGVILANAQKLMDKYFNSVANFILNPLLNLLIGGLLAFFFMGPIMGVIENALLTAFNWFMTLPFGLGALVVGLTWQPLVVLGVHNILFFAAVTDIVSNGNPSIFLAAAFAAAWAQMGATLGVALRSKKSIDKSSAIAAALPGIISGPTESCIYAVNLPKGKPFITGVIAGGIGGWMIGIFGINLDNLAGLGGVVGFLAYTDDLWKAIVIDLSSLILGVLITILFWKEEKTEQALIYKITKQFNKAEFLNSKNDYQAKEIIKLIEQENKNKDKEKLINKINLIKIDLIKFDPSLSKVIDIVIENIKTNKIDNNSKKELVFKLSSLKTTRQTKLNETYLDLKKYIKTLKSLSAKSNKLSTLTIKKENLEFKINKIFEINEAKNASLFNKGNKLSNSKNINKIAKGNQMIELSKNYDSSFKKITSIKNKILEIEKQLVEANDFLSKDTKDIYKNIEKYINKIQEIKKTKMNLYKDQYFNAIHKVEIKSNFIEPKCF</sequence>
<keyword evidence="6" id="KW-0598">Phosphotransferase system</keyword>
<dbReference type="InterPro" id="IPR003352">
    <property type="entry name" value="PTS_EIIC"/>
</dbReference>
<feature type="transmembrane region" description="Helical" evidence="12">
    <location>
        <begin position="125"/>
        <end position="147"/>
    </location>
</feature>
<dbReference type="GO" id="GO:0090588">
    <property type="term" value="F:protein-phosphocysteine-N-acetylmuramate phosphotransferase system transporter activity"/>
    <property type="evidence" value="ECO:0007669"/>
    <property type="project" value="TreeGrafter"/>
</dbReference>
<protein>
    <submittedName>
        <fullName evidence="15">PTS system, sucrose-specific IIABC component</fullName>
    </submittedName>
</protein>
<keyword evidence="16" id="KW-1185">Reference proteome</keyword>
<feature type="transmembrane region" description="Helical" evidence="12">
    <location>
        <begin position="346"/>
        <end position="367"/>
    </location>
</feature>
<dbReference type="InterPro" id="IPR050558">
    <property type="entry name" value="PTS_Sugar-Specific_Components"/>
</dbReference>
<feature type="transmembrane region" description="Helical" evidence="12">
    <location>
        <begin position="446"/>
        <end position="468"/>
    </location>
</feature>
<evidence type="ECO:0000256" key="3">
    <source>
        <dbReference type="ARBA" id="ARBA00022475"/>
    </source>
</evidence>
<organism evidence="15 16">
    <name type="scientific">Williamsoniiplasma somnilux</name>
    <dbReference type="NCBI Taxonomy" id="215578"/>
    <lineage>
        <taxon>Bacteria</taxon>
        <taxon>Bacillati</taxon>
        <taxon>Mycoplasmatota</taxon>
        <taxon>Mollicutes</taxon>
        <taxon>Entomoplasmatales</taxon>
        <taxon>Williamsoniiplasma</taxon>
    </lineage>
</organism>
<comment type="subcellular location">
    <subcellularLocation>
        <location evidence="1">Cell membrane</location>
        <topology evidence="1">Multi-pass membrane protein</topology>
    </subcellularLocation>
</comment>
<keyword evidence="2" id="KW-0813">Transport</keyword>
<keyword evidence="3" id="KW-1003">Cell membrane</keyword>
<keyword evidence="5" id="KW-0808">Transferase</keyword>
<dbReference type="GO" id="GO:0016301">
    <property type="term" value="F:kinase activity"/>
    <property type="evidence" value="ECO:0007669"/>
    <property type="project" value="UniProtKB-KW"/>
</dbReference>
<feature type="transmembrane region" description="Helical" evidence="12">
    <location>
        <begin position="406"/>
        <end position="426"/>
    </location>
</feature>
<proteinExistence type="predicted"/>
<dbReference type="AlphaFoldDB" id="A0A2K8NX54"/>
<evidence type="ECO:0000256" key="7">
    <source>
        <dbReference type="ARBA" id="ARBA00022692"/>
    </source>
</evidence>
<evidence type="ECO:0000256" key="4">
    <source>
        <dbReference type="ARBA" id="ARBA00022597"/>
    </source>
</evidence>
<evidence type="ECO:0000256" key="8">
    <source>
        <dbReference type="ARBA" id="ARBA00022777"/>
    </source>
</evidence>
<dbReference type="Pfam" id="PF02378">
    <property type="entry name" value="PTS_EIIC"/>
    <property type="match status" value="1"/>
</dbReference>
<dbReference type="Gene3D" id="3.30.1360.60">
    <property type="entry name" value="Glucose permease domain IIB"/>
    <property type="match status" value="1"/>
</dbReference>
<feature type="active site" description="Phosphocysteine intermediate; for EIIB activity" evidence="11">
    <location>
        <position position="30"/>
    </location>
</feature>
<dbReference type="SUPFAM" id="SSF55604">
    <property type="entry name" value="Glucose permease domain IIB"/>
    <property type="match status" value="1"/>
</dbReference>
<evidence type="ECO:0000256" key="12">
    <source>
        <dbReference type="SAM" id="Phobius"/>
    </source>
</evidence>
<evidence type="ECO:0000256" key="6">
    <source>
        <dbReference type="ARBA" id="ARBA00022683"/>
    </source>
</evidence>
<accession>A0A2K8NX54</accession>
<evidence type="ECO:0000313" key="15">
    <source>
        <dbReference type="EMBL" id="ATZ18399.1"/>
    </source>
</evidence>
<feature type="transmembrane region" description="Helical" evidence="12">
    <location>
        <begin position="263"/>
        <end position="288"/>
    </location>
</feature>
<reference evidence="15 16" key="1">
    <citation type="submission" date="2017-11" db="EMBL/GenBank/DDBJ databases">
        <title>Genome sequence of Entomoplasma somnilux PYAN-1 (ATCC 49194).</title>
        <authorList>
            <person name="Lo W.-S."/>
            <person name="Gasparich G.E."/>
            <person name="Kuo C.-H."/>
        </authorList>
    </citation>
    <scope>NUCLEOTIDE SEQUENCE [LARGE SCALE GENOMIC DNA]</scope>
    <source>
        <strain evidence="15 16">PYAN-1</strain>
    </source>
</reference>
<feature type="transmembrane region" description="Helical" evidence="12">
    <location>
        <begin position="321"/>
        <end position="340"/>
    </location>
</feature>
<dbReference type="InterPro" id="IPR013013">
    <property type="entry name" value="PTS_EIIC_1"/>
</dbReference>
<dbReference type="KEGG" id="esx:ESOMN_v1c00130"/>
<evidence type="ECO:0000256" key="9">
    <source>
        <dbReference type="ARBA" id="ARBA00022989"/>
    </source>
</evidence>
<dbReference type="PROSITE" id="PS51098">
    <property type="entry name" value="PTS_EIIB_TYPE_1"/>
    <property type="match status" value="1"/>
</dbReference>
<feature type="transmembrane region" description="Helical" evidence="12">
    <location>
        <begin position="201"/>
        <end position="222"/>
    </location>
</feature>
<gene>
    <name evidence="15" type="primary">scrA</name>
    <name evidence="15" type="ORF">ESOMN_v1c00130</name>
</gene>
<keyword evidence="8" id="KW-0418">Kinase</keyword>
<evidence type="ECO:0000256" key="10">
    <source>
        <dbReference type="ARBA" id="ARBA00023136"/>
    </source>
</evidence>
<keyword evidence="10 12" id="KW-0472">Membrane</keyword>
<evidence type="ECO:0000256" key="2">
    <source>
        <dbReference type="ARBA" id="ARBA00022448"/>
    </source>
</evidence>
<evidence type="ECO:0000259" key="14">
    <source>
        <dbReference type="PROSITE" id="PS51103"/>
    </source>
</evidence>
<evidence type="ECO:0000256" key="1">
    <source>
        <dbReference type="ARBA" id="ARBA00004651"/>
    </source>
</evidence>